<evidence type="ECO:0000313" key="3">
    <source>
        <dbReference type="Proteomes" id="UP000799764"/>
    </source>
</evidence>
<evidence type="ECO:0000313" key="2">
    <source>
        <dbReference type="EMBL" id="KAF2445753.1"/>
    </source>
</evidence>
<sequence>MKTKDKMGRVRRVRRNTSLSIARIDFRRPGPADGKSTAATLAPVNRFASPPLRTPWCTRDPELRRVEWSRLDWECGQARNAGRREECKHDGPRHQQHQQHQQQQQQHQQHQQHHQQHHHDRDHDHDRYHDRYHGL</sequence>
<name>A0A9P4PM01_9PLEO</name>
<evidence type="ECO:0000256" key="1">
    <source>
        <dbReference type="SAM" id="MobiDB-lite"/>
    </source>
</evidence>
<dbReference type="Proteomes" id="UP000799764">
    <property type="component" value="Unassembled WGS sequence"/>
</dbReference>
<accession>A0A9P4PM01</accession>
<dbReference type="EMBL" id="MU001499">
    <property type="protein sequence ID" value="KAF2445753.1"/>
    <property type="molecule type" value="Genomic_DNA"/>
</dbReference>
<protein>
    <submittedName>
        <fullName evidence="2">Uncharacterized protein</fullName>
    </submittedName>
</protein>
<comment type="caution">
    <text evidence="2">The sequence shown here is derived from an EMBL/GenBank/DDBJ whole genome shotgun (WGS) entry which is preliminary data.</text>
</comment>
<feature type="region of interest" description="Disordered" evidence="1">
    <location>
        <begin position="25"/>
        <end position="56"/>
    </location>
</feature>
<feature type="region of interest" description="Disordered" evidence="1">
    <location>
        <begin position="81"/>
        <end position="135"/>
    </location>
</feature>
<gene>
    <name evidence="2" type="ORF">P171DRAFT_484417</name>
</gene>
<feature type="compositionally biased region" description="Basic and acidic residues" evidence="1">
    <location>
        <begin position="82"/>
        <end position="93"/>
    </location>
</feature>
<dbReference type="AlphaFoldDB" id="A0A9P4PM01"/>
<reference evidence="2" key="1">
    <citation type="journal article" date="2020" name="Stud. Mycol.">
        <title>101 Dothideomycetes genomes: a test case for predicting lifestyles and emergence of pathogens.</title>
        <authorList>
            <person name="Haridas S."/>
            <person name="Albert R."/>
            <person name="Binder M."/>
            <person name="Bloem J."/>
            <person name="Labutti K."/>
            <person name="Salamov A."/>
            <person name="Andreopoulos B."/>
            <person name="Baker S."/>
            <person name="Barry K."/>
            <person name="Bills G."/>
            <person name="Bluhm B."/>
            <person name="Cannon C."/>
            <person name="Castanera R."/>
            <person name="Culley D."/>
            <person name="Daum C."/>
            <person name="Ezra D."/>
            <person name="Gonzalez J."/>
            <person name="Henrissat B."/>
            <person name="Kuo A."/>
            <person name="Liang C."/>
            <person name="Lipzen A."/>
            <person name="Lutzoni F."/>
            <person name="Magnuson J."/>
            <person name="Mondo S."/>
            <person name="Nolan M."/>
            <person name="Ohm R."/>
            <person name="Pangilinan J."/>
            <person name="Park H.-J."/>
            <person name="Ramirez L."/>
            <person name="Alfaro M."/>
            <person name="Sun H."/>
            <person name="Tritt A."/>
            <person name="Yoshinaga Y."/>
            <person name="Zwiers L.-H."/>
            <person name="Turgeon B."/>
            <person name="Goodwin S."/>
            <person name="Spatafora J."/>
            <person name="Crous P."/>
            <person name="Grigoriev I."/>
        </authorList>
    </citation>
    <scope>NUCLEOTIDE SEQUENCE</scope>
    <source>
        <strain evidence="2">CBS 690.94</strain>
    </source>
</reference>
<proteinExistence type="predicted"/>
<feature type="compositionally biased region" description="Low complexity" evidence="1">
    <location>
        <begin position="98"/>
        <end position="109"/>
    </location>
</feature>
<organism evidence="2 3">
    <name type="scientific">Karstenula rhodostoma CBS 690.94</name>
    <dbReference type="NCBI Taxonomy" id="1392251"/>
    <lineage>
        <taxon>Eukaryota</taxon>
        <taxon>Fungi</taxon>
        <taxon>Dikarya</taxon>
        <taxon>Ascomycota</taxon>
        <taxon>Pezizomycotina</taxon>
        <taxon>Dothideomycetes</taxon>
        <taxon>Pleosporomycetidae</taxon>
        <taxon>Pleosporales</taxon>
        <taxon>Massarineae</taxon>
        <taxon>Didymosphaeriaceae</taxon>
        <taxon>Karstenula</taxon>
    </lineage>
</organism>
<feature type="compositionally biased region" description="Basic and acidic residues" evidence="1">
    <location>
        <begin position="119"/>
        <end position="135"/>
    </location>
</feature>
<keyword evidence="3" id="KW-1185">Reference proteome</keyword>